<feature type="transmembrane region" description="Helical" evidence="6">
    <location>
        <begin position="70"/>
        <end position="93"/>
    </location>
</feature>
<proteinExistence type="predicted"/>
<feature type="transmembrane region" description="Helical" evidence="6">
    <location>
        <begin position="193"/>
        <end position="210"/>
    </location>
</feature>
<keyword evidence="2" id="KW-1003">Cell membrane</keyword>
<accession>A0ABZ2HFV1</accession>
<keyword evidence="8" id="KW-1185">Reference proteome</keyword>
<dbReference type="RefSeq" id="WP_338549760.1">
    <property type="nucleotide sequence ID" value="NZ_CP146069.1"/>
</dbReference>
<keyword evidence="5 6" id="KW-0472">Membrane</keyword>
<dbReference type="PANTHER" id="PTHR30086">
    <property type="entry name" value="ARGININE EXPORTER PROTEIN ARGO"/>
    <property type="match status" value="1"/>
</dbReference>
<feature type="transmembrane region" description="Helical" evidence="6">
    <location>
        <begin position="45"/>
        <end position="64"/>
    </location>
</feature>
<sequence length="213" mass="22610">MQDISIYLPSILLAYSAFFVGIASPGPNILAIMGTSMSVGRRSGIALALGVATGSFTWAVLTVVGLSALLATYATALVAIKIFGGLYLLWLAYKSFKSAMAKHDIEARQLAGGTRTPVGYLTRGYVIQMTNPKAALAWIAIISLGLQQDAPLWVGTVIVLGTFALSVVIHVTYAVAFSTPVMVRLYGRARRGIQTVLGCFFAFAGLKLLTSRT</sequence>
<name>A0ABZ2HFV1_9RHOB</name>
<feature type="transmembrane region" description="Helical" evidence="6">
    <location>
        <begin position="152"/>
        <end position="173"/>
    </location>
</feature>
<evidence type="ECO:0000256" key="1">
    <source>
        <dbReference type="ARBA" id="ARBA00004651"/>
    </source>
</evidence>
<evidence type="ECO:0000256" key="3">
    <source>
        <dbReference type="ARBA" id="ARBA00022692"/>
    </source>
</evidence>
<feature type="transmembrane region" description="Helical" evidence="6">
    <location>
        <begin position="6"/>
        <end position="24"/>
    </location>
</feature>
<protein>
    <submittedName>
        <fullName evidence="7">LysE family translocator</fullName>
    </submittedName>
</protein>
<reference evidence="7 8" key="1">
    <citation type="submission" date="2023-10" db="EMBL/GenBank/DDBJ databases">
        <title>Roseovarius strain S88 nov., isolated from a marine algae.</title>
        <authorList>
            <person name="Lee M.W."/>
            <person name="Lee J.K."/>
            <person name="Kim J.M."/>
            <person name="Choi D.G."/>
            <person name="Baek J.H."/>
            <person name="Bayburt H."/>
            <person name="Jung J.J."/>
            <person name="Han D.M."/>
            <person name="Jeon C.O."/>
        </authorList>
    </citation>
    <scope>NUCLEOTIDE SEQUENCE [LARGE SCALE GENOMIC DNA]</scope>
    <source>
        <strain evidence="7 8">S88</strain>
    </source>
</reference>
<evidence type="ECO:0000313" key="7">
    <source>
        <dbReference type="EMBL" id="WWR46916.1"/>
    </source>
</evidence>
<keyword evidence="3 6" id="KW-0812">Transmembrane</keyword>
<dbReference type="Proteomes" id="UP001364156">
    <property type="component" value="Chromosome"/>
</dbReference>
<evidence type="ECO:0000313" key="8">
    <source>
        <dbReference type="Proteomes" id="UP001364156"/>
    </source>
</evidence>
<dbReference type="PANTHER" id="PTHR30086:SF21">
    <property type="entry name" value="TRANSPORT PROTEIN"/>
    <property type="match status" value="1"/>
</dbReference>
<evidence type="ECO:0000256" key="4">
    <source>
        <dbReference type="ARBA" id="ARBA00022989"/>
    </source>
</evidence>
<dbReference type="InterPro" id="IPR001123">
    <property type="entry name" value="LeuE-type"/>
</dbReference>
<comment type="subcellular location">
    <subcellularLocation>
        <location evidence="1">Cell membrane</location>
        <topology evidence="1">Multi-pass membrane protein</topology>
    </subcellularLocation>
</comment>
<dbReference type="Pfam" id="PF01810">
    <property type="entry name" value="LysE"/>
    <property type="match status" value="1"/>
</dbReference>
<keyword evidence="4 6" id="KW-1133">Transmembrane helix</keyword>
<evidence type="ECO:0000256" key="2">
    <source>
        <dbReference type="ARBA" id="ARBA00022475"/>
    </source>
</evidence>
<organism evidence="7 8">
    <name type="scientific">Roseovarius phycicola</name>
    <dbReference type="NCBI Taxonomy" id="3080976"/>
    <lineage>
        <taxon>Bacteria</taxon>
        <taxon>Pseudomonadati</taxon>
        <taxon>Pseudomonadota</taxon>
        <taxon>Alphaproteobacteria</taxon>
        <taxon>Rhodobacterales</taxon>
        <taxon>Roseobacteraceae</taxon>
        <taxon>Roseovarius</taxon>
    </lineage>
</organism>
<evidence type="ECO:0000256" key="5">
    <source>
        <dbReference type="ARBA" id="ARBA00023136"/>
    </source>
</evidence>
<evidence type="ECO:0000256" key="6">
    <source>
        <dbReference type="SAM" id="Phobius"/>
    </source>
</evidence>
<gene>
    <name evidence="7" type="ORF">RZ517_01645</name>
</gene>
<dbReference type="EMBL" id="CP146069">
    <property type="protein sequence ID" value="WWR46916.1"/>
    <property type="molecule type" value="Genomic_DNA"/>
</dbReference>